<feature type="non-terminal residue" evidence="1">
    <location>
        <position position="1"/>
    </location>
</feature>
<dbReference type="InterPro" id="IPR008930">
    <property type="entry name" value="Terpenoid_cyclase/PrenylTrfase"/>
</dbReference>
<dbReference type="AlphaFoldDB" id="A0AAJ2NT62"/>
<dbReference type="SUPFAM" id="SSF48239">
    <property type="entry name" value="Terpenoid cyclases/Protein prenyltransferases"/>
    <property type="match status" value="1"/>
</dbReference>
<dbReference type="Gene3D" id="1.50.10.20">
    <property type="match status" value="1"/>
</dbReference>
<protein>
    <recommendedName>
        <fullName evidence="3">Squalene cyclase C-terminal domain-containing protein</fullName>
    </recommendedName>
</protein>
<sequence length="86" mass="9214">PAIPWVIKSFNDPWNGGVSSETTSQVIIGLTSIGIDPTSADFTKDGKNLMSNLFSFQHSDGGYKHILSQNSSDEMATEQALQALVA</sequence>
<evidence type="ECO:0000313" key="1">
    <source>
        <dbReference type="EMBL" id="MDV2888071.1"/>
    </source>
</evidence>
<evidence type="ECO:0000313" key="2">
    <source>
        <dbReference type="Proteomes" id="UP001285636"/>
    </source>
</evidence>
<reference evidence="1" key="1">
    <citation type="submission" date="2023-10" db="EMBL/GenBank/DDBJ databases">
        <title>Screening of Alkalihalophilus pseudofirmusBZ-TG-HK211 and Its Alleviation of Salt Stress on Rapeseed Growth.</title>
        <authorList>
            <person name="Zhao B."/>
            <person name="Guo T."/>
        </authorList>
    </citation>
    <scope>NUCLEOTIDE SEQUENCE</scope>
    <source>
        <strain evidence="1">BZ-TG-HK211</strain>
    </source>
</reference>
<proteinExistence type="predicted"/>
<gene>
    <name evidence="1" type="ORF">RYX45_23190</name>
</gene>
<name>A0AAJ2NT62_ALKPS</name>
<dbReference type="EMBL" id="JAWJAY010000892">
    <property type="protein sequence ID" value="MDV2888071.1"/>
    <property type="molecule type" value="Genomic_DNA"/>
</dbReference>
<accession>A0AAJ2NT62</accession>
<evidence type="ECO:0008006" key="3">
    <source>
        <dbReference type="Google" id="ProtNLM"/>
    </source>
</evidence>
<comment type="caution">
    <text evidence="1">The sequence shown here is derived from an EMBL/GenBank/DDBJ whole genome shotgun (WGS) entry which is preliminary data.</text>
</comment>
<feature type="non-terminal residue" evidence="1">
    <location>
        <position position="86"/>
    </location>
</feature>
<organism evidence="1 2">
    <name type="scientific">Alkalihalophilus pseudofirmus</name>
    <name type="common">Bacillus pseudofirmus</name>
    <dbReference type="NCBI Taxonomy" id="79885"/>
    <lineage>
        <taxon>Bacteria</taxon>
        <taxon>Bacillati</taxon>
        <taxon>Bacillota</taxon>
        <taxon>Bacilli</taxon>
        <taxon>Bacillales</taxon>
        <taxon>Bacillaceae</taxon>
        <taxon>Alkalihalophilus</taxon>
    </lineage>
</organism>
<dbReference type="Proteomes" id="UP001285636">
    <property type="component" value="Unassembled WGS sequence"/>
</dbReference>